<feature type="region of interest" description="Disordered" evidence="1">
    <location>
        <begin position="108"/>
        <end position="139"/>
    </location>
</feature>
<evidence type="ECO:0000313" key="2">
    <source>
        <dbReference type="EMBL" id="VEL33321.1"/>
    </source>
</evidence>
<proteinExistence type="predicted"/>
<comment type="caution">
    <text evidence="2">The sequence shown here is derived from an EMBL/GenBank/DDBJ whole genome shotgun (WGS) entry which is preliminary data.</text>
</comment>
<organism evidence="2 3">
    <name type="scientific">Protopolystoma xenopodis</name>
    <dbReference type="NCBI Taxonomy" id="117903"/>
    <lineage>
        <taxon>Eukaryota</taxon>
        <taxon>Metazoa</taxon>
        <taxon>Spiralia</taxon>
        <taxon>Lophotrochozoa</taxon>
        <taxon>Platyhelminthes</taxon>
        <taxon>Monogenea</taxon>
        <taxon>Polyopisthocotylea</taxon>
        <taxon>Polystomatidea</taxon>
        <taxon>Polystomatidae</taxon>
        <taxon>Protopolystoma</taxon>
    </lineage>
</organism>
<protein>
    <submittedName>
        <fullName evidence="2">Uncharacterized protein</fullName>
    </submittedName>
</protein>
<dbReference type="Proteomes" id="UP000784294">
    <property type="component" value="Unassembled WGS sequence"/>
</dbReference>
<keyword evidence="3" id="KW-1185">Reference proteome</keyword>
<accession>A0A3S5CML8</accession>
<evidence type="ECO:0000313" key="3">
    <source>
        <dbReference type="Proteomes" id="UP000784294"/>
    </source>
</evidence>
<dbReference type="AlphaFoldDB" id="A0A3S5CML8"/>
<feature type="compositionally biased region" description="Basic and acidic residues" evidence="1">
    <location>
        <begin position="128"/>
        <end position="139"/>
    </location>
</feature>
<sequence>MQNCNVHILEPLRIGTPKYVCTCRCVDPENWPEKPYLADAQTAVTSRQHSKVILALSSEGWERLCTLASRRASRSKAKTPTPFSSSPFSNLFASRDHALWLSWPPFASPQQQTASGKSQPFDWPRWLPNHDTKRSRMSS</sequence>
<gene>
    <name evidence="2" type="ORF">PXEA_LOCUS26761</name>
</gene>
<dbReference type="EMBL" id="CAAALY010245574">
    <property type="protein sequence ID" value="VEL33321.1"/>
    <property type="molecule type" value="Genomic_DNA"/>
</dbReference>
<feature type="compositionally biased region" description="Polar residues" evidence="1">
    <location>
        <begin position="108"/>
        <end position="118"/>
    </location>
</feature>
<reference evidence="2" key="1">
    <citation type="submission" date="2018-11" db="EMBL/GenBank/DDBJ databases">
        <authorList>
            <consortium name="Pathogen Informatics"/>
        </authorList>
    </citation>
    <scope>NUCLEOTIDE SEQUENCE</scope>
</reference>
<evidence type="ECO:0000256" key="1">
    <source>
        <dbReference type="SAM" id="MobiDB-lite"/>
    </source>
</evidence>
<name>A0A3S5CML8_9PLAT</name>